<evidence type="ECO:0000313" key="2">
    <source>
        <dbReference type="EMBL" id="CAJ0558289.1"/>
    </source>
</evidence>
<evidence type="ECO:0000313" key="3">
    <source>
        <dbReference type="Proteomes" id="UP001177023"/>
    </source>
</evidence>
<dbReference type="Proteomes" id="UP001177023">
    <property type="component" value="Unassembled WGS sequence"/>
</dbReference>
<comment type="caution">
    <text evidence="2">The sequence shown here is derived from an EMBL/GenBank/DDBJ whole genome shotgun (WGS) entry which is preliminary data.</text>
</comment>
<feature type="non-terminal residue" evidence="2">
    <location>
        <position position="759"/>
    </location>
</feature>
<keyword evidence="3" id="KW-1185">Reference proteome</keyword>
<evidence type="ECO:0000256" key="1">
    <source>
        <dbReference type="SAM" id="MobiDB-lite"/>
    </source>
</evidence>
<name>A0AA36C4G7_9BILA</name>
<protein>
    <submittedName>
        <fullName evidence="2">Uncharacterized protein</fullName>
    </submittedName>
</protein>
<reference evidence="2" key="1">
    <citation type="submission" date="2023-06" db="EMBL/GenBank/DDBJ databases">
        <authorList>
            <person name="Delattre M."/>
        </authorList>
    </citation>
    <scope>NUCLEOTIDE SEQUENCE</scope>
    <source>
        <strain evidence="2">AF72</strain>
    </source>
</reference>
<dbReference type="EMBL" id="CATQJA010000224">
    <property type="protein sequence ID" value="CAJ0558289.1"/>
    <property type="molecule type" value="Genomic_DNA"/>
</dbReference>
<sequence>MKAMRDHLLRNMPRPSTDEMQIGLAVNIMDDVQIDVDDGMMDRGLGGHDELVIEEGVTEWLGEEPSIGHEETVGDVYNRERNIELLEMEDMLDVGQAAVGGPELSLASLLSKSLDFEGNEHVILCFSKKGQIQLAVEGFLYNVENHYSQSYECFWRCVNHSCQAKLRSTPGFAELSYINSNHHPTCQSDEMQLRLRISIFDLRLYAEFTDEPLEVLHRNALFEFSAKAGPEADHLFPPFEAIVDNLAHHRDEKPYRRAFEQQHLRQRLVMDNTLSGKKTKPLPLATCIMCGAQMRSADMSSQDILIAHLQSAHDKPDLTISSYTFDDAASFEQWIRHVQETPGDSKDCRLKRYGVFDECLYYLCHSDSRQMLKKRHDSPEDMHASCTAFVRVRDFRNARDRTYHVTVDYNFDHWIHSNVGFEETLYPDYFMETLKERRKKTQEVLQDTKLQRISRVASMNATSAVISTRLVNTGVPTIQQQANRRTLNPMTAYQFSTNAGSSDPADRSTMVHMLPSGETTALGDKFTMGERDERLTATIARLGPMSHMKPELNTITQKSNFRDSVIYNHVLQLEQQCYHLIRRMQLCSSVHTAKKCLGEFLKISQDLAGDSGLTGREAEKKPIGIGGKRGFDEMEGGMSTSRGSAPHISQGPRNARVVKSSSARISDVGPMCDLPKDECVEQQMAGPSSTVSSAAPSAVPKLEQRQIRAFVKKDENGRFVLVRQTVMRRPVNDNELVSINQQQQHPQLDPAPGTSAATA</sequence>
<organism evidence="2 3">
    <name type="scientific">Mesorhabditis spiculigera</name>
    <dbReference type="NCBI Taxonomy" id="96644"/>
    <lineage>
        <taxon>Eukaryota</taxon>
        <taxon>Metazoa</taxon>
        <taxon>Ecdysozoa</taxon>
        <taxon>Nematoda</taxon>
        <taxon>Chromadorea</taxon>
        <taxon>Rhabditida</taxon>
        <taxon>Rhabditina</taxon>
        <taxon>Rhabditomorpha</taxon>
        <taxon>Rhabditoidea</taxon>
        <taxon>Rhabditidae</taxon>
        <taxon>Mesorhabditinae</taxon>
        <taxon>Mesorhabditis</taxon>
    </lineage>
</organism>
<dbReference type="Gene3D" id="2.20.25.240">
    <property type="match status" value="1"/>
</dbReference>
<dbReference type="AlphaFoldDB" id="A0AA36C4G7"/>
<feature type="region of interest" description="Disordered" evidence="1">
    <location>
        <begin position="738"/>
        <end position="759"/>
    </location>
</feature>
<gene>
    <name evidence="2" type="ORF">MSPICULIGERA_LOCUS936</name>
</gene>
<accession>A0AA36C4G7</accession>
<proteinExistence type="predicted"/>